<proteinExistence type="predicted"/>
<sequence length="274" mass="33161">MQQQKSYPRLLQLEIKILNQIKYNFARLPNYCLVFILSRVVFQFTNSISYKRNLYLEGDQMCVKIQIITLIMSKKFQLYLFSLIYFNYKRNCSQKVQTSRSLYLFQLIFLGCTNFILIKLPAIWYEENCKIKVKHVRAPFFLQIQVKTYQKQKQQIKVNQYNLTLNFNQHISIQMYVRVCMINKQQNAQLKFYYQLIIFIHQISLLILSFFFHSQISIPCLSVIFMNLIWQFLQLVSELINELINELYIIQCNQQIIGNIFCQVTYDNFNIYFY</sequence>
<reference evidence="3" key="1">
    <citation type="journal article" date="2006" name="PLoS Biol.">
        <title>Macronuclear genome sequence of the ciliate Tetrahymena thermophila, a model eukaryote.</title>
        <authorList>
            <person name="Eisen J.A."/>
            <person name="Coyne R.S."/>
            <person name="Wu M."/>
            <person name="Wu D."/>
            <person name="Thiagarajan M."/>
            <person name="Wortman J.R."/>
            <person name="Badger J.H."/>
            <person name="Ren Q."/>
            <person name="Amedeo P."/>
            <person name="Jones K.M."/>
            <person name="Tallon L.J."/>
            <person name="Delcher A.L."/>
            <person name="Salzberg S.L."/>
            <person name="Silva J.C."/>
            <person name="Haas B.J."/>
            <person name="Majoros W.H."/>
            <person name="Farzad M."/>
            <person name="Carlton J.M."/>
            <person name="Smith R.K. Jr."/>
            <person name="Garg J."/>
            <person name="Pearlman R.E."/>
            <person name="Karrer K.M."/>
            <person name="Sun L."/>
            <person name="Manning G."/>
            <person name="Elde N.C."/>
            <person name="Turkewitz A.P."/>
            <person name="Asai D.J."/>
            <person name="Wilkes D.E."/>
            <person name="Wang Y."/>
            <person name="Cai H."/>
            <person name="Collins K."/>
            <person name="Stewart B.A."/>
            <person name="Lee S.R."/>
            <person name="Wilamowska K."/>
            <person name="Weinberg Z."/>
            <person name="Ruzzo W.L."/>
            <person name="Wloga D."/>
            <person name="Gaertig J."/>
            <person name="Frankel J."/>
            <person name="Tsao C.-C."/>
            <person name="Gorovsky M.A."/>
            <person name="Keeling P.J."/>
            <person name="Waller R.F."/>
            <person name="Patron N.J."/>
            <person name="Cherry J.M."/>
            <person name="Stover N.A."/>
            <person name="Krieger C.J."/>
            <person name="del Toro C."/>
            <person name="Ryder H.F."/>
            <person name="Williamson S.C."/>
            <person name="Barbeau R.A."/>
            <person name="Hamilton E.P."/>
            <person name="Orias E."/>
        </authorList>
    </citation>
    <scope>NUCLEOTIDE SEQUENCE [LARGE SCALE GENOMIC DNA]</scope>
    <source>
        <strain evidence="3">SB210</strain>
    </source>
</reference>
<dbReference type="Proteomes" id="UP000009168">
    <property type="component" value="Unassembled WGS sequence"/>
</dbReference>
<dbReference type="KEGG" id="tet:TTHERM_000239429"/>
<feature type="transmembrane region" description="Helical" evidence="1">
    <location>
        <begin position="28"/>
        <end position="46"/>
    </location>
</feature>
<evidence type="ECO:0000313" key="2">
    <source>
        <dbReference type="EMBL" id="EWS71789.1"/>
    </source>
</evidence>
<evidence type="ECO:0000313" key="3">
    <source>
        <dbReference type="Proteomes" id="UP000009168"/>
    </source>
</evidence>
<dbReference type="AlphaFoldDB" id="W7XG39"/>
<feature type="transmembrane region" description="Helical" evidence="1">
    <location>
        <begin position="103"/>
        <end position="125"/>
    </location>
</feature>
<gene>
    <name evidence="2" type="ORF">TTHERM_000239429</name>
</gene>
<feature type="transmembrane region" description="Helical" evidence="1">
    <location>
        <begin position="192"/>
        <end position="210"/>
    </location>
</feature>
<keyword evidence="1" id="KW-1133">Transmembrane helix</keyword>
<dbReference type="GeneID" id="24437959"/>
<protein>
    <submittedName>
        <fullName evidence="2">Transmembrane protein, putative</fullName>
    </submittedName>
</protein>
<dbReference type="RefSeq" id="XP_012655676.1">
    <property type="nucleotide sequence ID" value="XM_012800222.1"/>
</dbReference>
<keyword evidence="1 2" id="KW-0812">Transmembrane</keyword>
<organism evidence="2 3">
    <name type="scientific">Tetrahymena thermophila (strain SB210)</name>
    <dbReference type="NCBI Taxonomy" id="312017"/>
    <lineage>
        <taxon>Eukaryota</taxon>
        <taxon>Sar</taxon>
        <taxon>Alveolata</taxon>
        <taxon>Ciliophora</taxon>
        <taxon>Intramacronucleata</taxon>
        <taxon>Oligohymenophorea</taxon>
        <taxon>Hymenostomatida</taxon>
        <taxon>Tetrahymenina</taxon>
        <taxon>Tetrahymenidae</taxon>
        <taxon>Tetrahymena</taxon>
    </lineage>
</organism>
<dbReference type="EMBL" id="GG662443">
    <property type="protein sequence ID" value="EWS71789.1"/>
    <property type="molecule type" value="Genomic_DNA"/>
</dbReference>
<keyword evidence="3" id="KW-1185">Reference proteome</keyword>
<evidence type="ECO:0000256" key="1">
    <source>
        <dbReference type="SAM" id="Phobius"/>
    </source>
</evidence>
<feature type="transmembrane region" description="Helical" evidence="1">
    <location>
        <begin position="67"/>
        <end position="88"/>
    </location>
</feature>
<dbReference type="InParanoid" id="W7XG39"/>
<name>W7XG39_TETTS</name>
<keyword evidence="1" id="KW-0472">Membrane</keyword>
<accession>W7XG39</accession>